<dbReference type="GO" id="GO:0008168">
    <property type="term" value="F:methyltransferase activity"/>
    <property type="evidence" value="ECO:0007669"/>
    <property type="project" value="UniProtKB-KW"/>
</dbReference>
<dbReference type="InterPro" id="IPR006764">
    <property type="entry name" value="SAM_dep_MeTrfase_SAV2177_type"/>
</dbReference>
<organism evidence="1 2">
    <name type="scientific">Asanoa ishikariensis</name>
    <dbReference type="NCBI Taxonomy" id="137265"/>
    <lineage>
        <taxon>Bacteria</taxon>
        <taxon>Bacillati</taxon>
        <taxon>Actinomycetota</taxon>
        <taxon>Actinomycetes</taxon>
        <taxon>Micromonosporales</taxon>
        <taxon>Micromonosporaceae</taxon>
        <taxon>Asanoa</taxon>
    </lineage>
</organism>
<protein>
    <submittedName>
        <fullName evidence="1">S-adenosyl methyltransferase</fullName>
    </submittedName>
</protein>
<dbReference type="SUPFAM" id="SSF53335">
    <property type="entry name" value="S-adenosyl-L-methionine-dependent methyltransferases"/>
    <property type="match status" value="1"/>
</dbReference>
<dbReference type="EMBL" id="FNQB01000002">
    <property type="protein sequence ID" value="SDZ21798.1"/>
    <property type="molecule type" value="Genomic_DNA"/>
</dbReference>
<evidence type="ECO:0000313" key="2">
    <source>
        <dbReference type="Proteomes" id="UP000199632"/>
    </source>
</evidence>
<dbReference type="AlphaFoldDB" id="A0A1H3R982"/>
<dbReference type="RefSeq" id="WP_090793339.1">
    <property type="nucleotide sequence ID" value="NZ_BOND01000008.1"/>
</dbReference>
<dbReference type="PIRSF" id="PIRSF017393">
    <property type="entry name" value="MTase_SAV2177"/>
    <property type="match status" value="1"/>
</dbReference>
<evidence type="ECO:0000313" key="1">
    <source>
        <dbReference type="EMBL" id="SDZ21798.1"/>
    </source>
</evidence>
<dbReference type="OrthoDB" id="4073278at2"/>
<accession>A0A1H3R982</accession>
<reference evidence="2" key="1">
    <citation type="submission" date="2016-10" db="EMBL/GenBank/DDBJ databases">
        <authorList>
            <person name="Varghese N."/>
            <person name="Submissions S."/>
        </authorList>
    </citation>
    <scope>NUCLEOTIDE SEQUENCE [LARGE SCALE GENOMIC DNA]</scope>
    <source>
        <strain evidence="2">DSM 44718</strain>
    </source>
</reference>
<dbReference type="Pfam" id="PF04672">
    <property type="entry name" value="Methyltransf_19"/>
    <property type="match status" value="1"/>
</dbReference>
<proteinExistence type="predicted"/>
<gene>
    <name evidence="1" type="ORF">SAMN05421684_3572</name>
</gene>
<keyword evidence="1" id="KW-0489">Methyltransferase</keyword>
<dbReference type="GO" id="GO:0032259">
    <property type="term" value="P:methylation"/>
    <property type="evidence" value="ECO:0007669"/>
    <property type="project" value="UniProtKB-KW"/>
</dbReference>
<keyword evidence="1" id="KW-0808">Transferase</keyword>
<dbReference type="InterPro" id="IPR029063">
    <property type="entry name" value="SAM-dependent_MTases_sf"/>
</dbReference>
<dbReference type="Gene3D" id="3.40.50.150">
    <property type="entry name" value="Vaccinia Virus protein VP39"/>
    <property type="match status" value="1"/>
</dbReference>
<dbReference type="Proteomes" id="UP000199632">
    <property type="component" value="Unassembled WGS sequence"/>
</dbReference>
<keyword evidence="2" id="KW-1185">Reference proteome</keyword>
<sequence length="273" mass="29676">MSQESAESEWAPPGIDVTMPHSARMYDWWIGGKDNFAADRAMGAAFVEAIPSIRTMARANRAFMHRVVRYLSAEAGVHQFLDIGTGIPTRPNVHEIAEASGAETRVVYLDNDPIVLAHARALQVSGEHGRTAYIDADVREPEKILAHPELRETLDLDRPVGLLLIAILMLLKDEDDPYGAVGTLLEALPSGSYVAISHPGQDFDPAAMAAVVGAATQGGVTLVPREHDQVSRFFSGWDLVEPGVVPVLSWRPDGPPPEDPRAAYYWAGLARKP</sequence>
<dbReference type="STRING" id="137265.SAMN05421684_3572"/>
<name>A0A1H3R982_9ACTN</name>